<dbReference type="EMBL" id="QGMH01000117">
    <property type="protein sequence ID" value="TVY24798.1"/>
    <property type="molecule type" value="Genomic_DNA"/>
</dbReference>
<comment type="subcellular location">
    <subcellularLocation>
        <location evidence="2">Cytoplasm</location>
    </subcellularLocation>
    <subcellularLocation>
        <location evidence="1">Nucleus</location>
    </subcellularLocation>
</comment>
<keyword evidence="9" id="KW-1185">Reference proteome</keyword>
<dbReference type="RefSeq" id="XP_031003586.1">
    <property type="nucleotide sequence ID" value="XM_031151760.1"/>
</dbReference>
<keyword evidence="5" id="KW-0539">Nucleus</keyword>
<dbReference type="SMART" id="SM00271">
    <property type="entry name" value="DnaJ"/>
    <property type="match status" value="1"/>
</dbReference>
<dbReference type="PANTHER" id="PTHR44313">
    <property type="entry name" value="DNAJ HOMOLOG SUBFAMILY C MEMBER 17"/>
    <property type="match status" value="1"/>
</dbReference>
<dbReference type="SUPFAM" id="SSF46565">
    <property type="entry name" value="Chaperone J-domain"/>
    <property type="match status" value="1"/>
</dbReference>
<feature type="compositionally biased region" description="Basic and acidic residues" evidence="6">
    <location>
        <begin position="170"/>
        <end position="180"/>
    </location>
</feature>
<dbReference type="OrthoDB" id="376357at2759"/>
<evidence type="ECO:0000256" key="4">
    <source>
        <dbReference type="ARBA" id="ARBA00023186"/>
    </source>
</evidence>
<feature type="compositionally biased region" description="Basic and acidic residues" evidence="6">
    <location>
        <begin position="237"/>
        <end position="262"/>
    </location>
</feature>
<sequence length="420" mass="46773">MAANNDLLKWVTSDVDFYSLLGITFEQCSESELRRAYRKTALKYHPDKVGKDFDPDKYELFQAANDVLSDAELKAKYDNHRLAKIQKQRANELFEGKRRQMKEDLEARERGGLSMGLKRPREDDAQSEGQQELRKLAEEGRKRRAARASMMSENIKFDTTSSPAPAPRSPRKEHPQKEEPETAPAEQLEEDDVERLERRIREAAEAKAKRKAEKKARKSGIFVPADSPSVGSASRPKLADRDTATPIKRPDIFKGLKADEKSSASPKFSFSPSTPKNDFSATMARLKAAEKQRLEEEIRQQEAEVCHDGTKAFTFNFSGSNPSTCHSILNSSPSSYPPASPPTRTSVIIANRHSPNPTFPTPLKNFPACLPLFCHGAIPVSLGILPTPYSFSGSYTKLVGIGSSIPYSITGKILFLTTPL</sequence>
<dbReference type="InterPro" id="IPR001623">
    <property type="entry name" value="DnaJ_domain"/>
</dbReference>
<evidence type="ECO:0000259" key="7">
    <source>
        <dbReference type="PROSITE" id="PS50076"/>
    </source>
</evidence>
<dbReference type="Gene3D" id="1.10.287.110">
    <property type="entry name" value="DnaJ domain"/>
    <property type="match status" value="1"/>
</dbReference>
<name>A0A8H8QXZ8_9HELO</name>
<evidence type="ECO:0000256" key="3">
    <source>
        <dbReference type="ARBA" id="ARBA00022490"/>
    </source>
</evidence>
<evidence type="ECO:0000256" key="1">
    <source>
        <dbReference type="ARBA" id="ARBA00004123"/>
    </source>
</evidence>
<feature type="compositionally biased region" description="Basic and acidic residues" evidence="6">
    <location>
        <begin position="195"/>
        <end position="207"/>
    </location>
</feature>
<reference evidence="8 9" key="1">
    <citation type="submission" date="2018-05" db="EMBL/GenBank/DDBJ databases">
        <title>Genome sequencing and assembly of the regulated plant pathogen Lachnellula willkommii and related sister species for the development of diagnostic species identification markers.</title>
        <authorList>
            <person name="Giroux E."/>
            <person name="Bilodeau G."/>
        </authorList>
    </citation>
    <scope>NUCLEOTIDE SEQUENCE [LARGE SCALE GENOMIC DNA]</scope>
    <source>
        <strain evidence="8 9">CBS 185.66</strain>
    </source>
</reference>
<keyword evidence="3" id="KW-0963">Cytoplasm</keyword>
<proteinExistence type="predicted"/>
<feature type="domain" description="J" evidence="7">
    <location>
        <begin position="16"/>
        <end position="81"/>
    </location>
</feature>
<feature type="compositionally biased region" description="Basic and acidic residues" evidence="6">
    <location>
        <begin position="93"/>
        <end position="111"/>
    </location>
</feature>
<organism evidence="8 9">
    <name type="scientific">Lachnellula hyalina</name>
    <dbReference type="NCBI Taxonomy" id="1316788"/>
    <lineage>
        <taxon>Eukaryota</taxon>
        <taxon>Fungi</taxon>
        <taxon>Dikarya</taxon>
        <taxon>Ascomycota</taxon>
        <taxon>Pezizomycotina</taxon>
        <taxon>Leotiomycetes</taxon>
        <taxon>Helotiales</taxon>
        <taxon>Lachnaceae</taxon>
        <taxon>Lachnellula</taxon>
    </lineage>
</organism>
<evidence type="ECO:0000256" key="5">
    <source>
        <dbReference type="ARBA" id="ARBA00023242"/>
    </source>
</evidence>
<dbReference type="GeneID" id="41987025"/>
<feature type="compositionally biased region" description="Basic and acidic residues" evidence="6">
    <location>
        <begin position="131"/>
        <end position="141"/>
    </location>
</feature>
<feature type="region of interest" description="Disordered" evidence="6">
    <location>
        <begin position="93"/>
        <end position="279"/>
    </location>
</feature>
<comment type="caution">
    <text evidence="8">The sequence shown here is derived from an EMBL/GenBank/DDBJ whole genome shotgun (WGS) entry which is preliminary data.</text>
</comment>
<accession>A0A8H8QXZ8</accession>
<evidence type="ECO:0000313" key="9">
    <source>
        <dbReference type="Proteomes" id="UP000431533"/>
    </source>
</evidence>
<dbReference type="Proteomes" id="UP000431533">
    <property type="component" value="Unassembled WGS sequence"/>
</dbReference>
<evidence type="ECO:0000313" key="8">
    <source>
        <dbReference type="EMBL" id="TVY24798.1"/>
    </source>
</evidence>
<dbReference type="PANTHER" id="PTHR44313:SF1">
    <property type="entry name" value="DNAJ HOMOLOG SUBFAMILY C MEMBER 17"/>
    <property type="match status" value="1"/>
</dbReference>
<dbReference type="GO" id="GO:0005737">
    <property type="term" value="C:cytoplasm"/>
    <property type="evidence" value="ECO:0007669"/>
    <property type="project" value="UniProtKB-SubCell"/>
</dbReference>
<dbReference type="InterPro" id="IPR052094">
    <property type="entry name" value="Pre-mRNA-splicing_ERAD"/>
</dbReference>
<keyword evidence="4" id="KW-0143">Chaperone</keyword>
<dbReference type="Pfam" id="PF00226">
    <property type="entry name" value="DnaJ"/>
    <property type="match status" value="1"/>
</dbReference>
<evidence type="ECO:0000256" key="2">
    <source>
        <dbReference type="ARBA" id="ARBA00004496"/>
    </source>
</evidence>
<dbReference type="GO" id="GO:0005681">
    <property type="term" value="C:spliceosomal complex"/>
    <property type="evidence" value="ECO:0007669"/>
    <property type="project" value="TreeGrafter"/>
</dbReference>
<evidence type="ECO:0000256" key="6">
    <source>
        <dbReference type="SAM" id="MobiDB-lite"/>
    </source>
</evidence>
<dbReference type="PROSITE" id="PS50076">
    <property type="entry name" value="DNAJ_2"/>
    <property type="match status" value="1"/>
</dbReference>
<protein>
    <submittedName>
        <fullName evidence="8">Pre-mRNA-splicing factor</fullName>
    </submittedName>
</protein>
<gene>
    <name evidence="8" type="primary">cwf23</name>
    <name evidence="8" type="ORF">LHYA1_G006827</name>
</gene>
<feature type="compositionally biased region" description="Low complexity" evidence="6">
    <location>
        <begin position="263"/>
        <end position="273"/>
    </location>
</feature>
<dbReference type="InterPro" id="IPR036869">
    <property type="entry name" value="J_dom_sf"/>
</dbReference>
<feature type="compositionally biased region" description="Basic residues" evidence="6">
    <location>
        <begin position="208"/>
        <end position="218"/>
    </location>
</feature>
<dbReference type="AlphaFoldDB" id="A0A8H8QXZ8"/>
<dbReference type="GO" id="GO:0000390">
    <property type="term" value="P:spliceosomal complex disassembly"/>
    <property type="evidence" value="ECO:0007669"/>
    <property type="project" value="TreeGrafter"/>
</dbReference>
<dbReference type="CDD" id="cd06257">
    <property type="entry name" value="DnaJ"/>
    <property type="match status" value="1"/>
</dbReference>